<proteinExistence type="predicted"/>
<dbReference type="GO" id="GO:0002504">
    <property type="term" value="P:antigen processing and presentation of peptide or polysaccharide antigen via MHC class II"/>
    <property type="evidence" value="ECO:0007669"/>
    <property type="project" value="UniProtKB-KW"/>
</dbReference>
<evidence type="ECO:0000313" key="13">
    <source>
        <dbReference type="Proteomes" id="UP000005225"/>
    </source>
</evidence>
<evidence type="ECO:0000313" key="12">
    <source>
        <dbReference type="Ensembl" id="ENSOGAP00000011709.2"/>
    </source>
</evidence>
<keyword evidence="7" id="KW-0472">Membrane</keyword>
<evidence type="ECO:0000256" key="10">
    <source>
        <dbReference type="ARBA" id="ARBA00023182"/>
    </source>
</evidence>
<dbReference type="FunFam" id="3.10.320.10:FF:000001">
    <property type="entry name" value="HLA class II histocompatibility antigen, DRB1-1 beta chain"/>
    <property type="match status" value="1"/>
</dbReference>
<name>H0X8B5_OTOGA</name>
<evidence type="ECO:0000256" key="8">
    <source>
        <dbReference type="ARBA" id="ARBA00023157"/>
    </source>
</evidence>
<evidence type="ECO:0000256" key="1">
    <source>
        <dbReference type="ARBA" id="ARBA00004479"/>
    </source>
</evidence>
<dbReference type="Pfam" id="PF00969">
    <property type="entry name" value="MHC_II_beta"/>
    <property type="match status" value="1"/>
</dbReference>
<keyword evidence="9" id="KW-0325">Glycoprotein</keyword>
<dbReference type="GeneTree" id="ENSGT00940000154993"/>
<dbReference type="OMA" id="FECHYAN"/>
<evidence type="ECO:0000256" key="4">
    <source>
        <dbReference type="ARBA" id="ARBA00022859"/>
    </source>
</evidence>
<organism evidence="12 13">
    <name type="scientific">Otolemur garnettii</name>
    <name type="common">Small-eared galago</name>
    <name type="synonym">Garnett's greater bushbaby</name>
    <dbReference type="NCBI Taxonomy" id="30611"/>
    <lineage>
        <taxon>Eukaryota</taxon>
        <taxon>Metazoa</taxon>
        <taxon>Chordata</taxon>
        <taxon>Craniata</taxon>
        <taxon>Vertebrata</taxon>
        <taxon>Euteleostomi</taxon>
        <taxon>Mammalia</taxon>
        <taxon>Eutheria</taxon>
        <taxon>Euarchontoglires</taxon>
        <taxon>Primates</taxon>
        <taxon>Strepsirrhini</taxon>
        <taxon>Lorisiformes</taxon>
        <taxon>Galagidae</taxon>
        <taxon>Otolemur</taxon>
    </lineage>
</organism>
<keyword evidence="3" id="KW-0732">Signal</keyword>
<protein>
    <recommendedName>
        <fullName evidence="11">MHC class II beta chain N-terminal domain-containing protein</fullName>
    </recommendedName>
</protein>
<reference evidence="12" key="2">
    <citation type="submission" date="2025-08" db="UniProtKB">
        <authorList>
            <consortium name="Ensembl"/>
        </authorList>
    </citation>
    <scope>IDENTIFICATION</scope>
</reference>
<dbReference type="InterPro" id="IPR014745">
    <property type="entry name" value="MHC_II_a/b_N"/>
</dbReference>
<feature type="domain" description="MHC class II beta chain N-terminal" evidence="11">
    <location>
        <begin position="8"/>
        <end position="82"/>
    </location>
</feature>
<dbReference type="Proteomes" id="UP000005225">
    <property type="component" value="Unassembled WGS sequence"/>
</dbReference>
<dbReference type="eggNOG" id="ENOG502RYBQ">
    <property type="taxonomic scope" value="Eukaryota"/>
</dbReference>
<dbReference type="GO" id="GO:0002250">
    <property type="term" value="P:adaptive immune response"/>
    <property type="evidence" value="ECO:0007669"/>
    <property type="project" value="UniProtKB-KW"/>
</dbReference>
<dbReference type="SUPFAM" id="SSF54452">
    <property type="entry name" value="MHC antigen-recognition domain"/>
    <property type="match status" value="1"/>
</dbReference>
<dbReference type="Gene3D" id="3.10.320.10">
    <property type="entry name" value="Class II Histocompatibility Antigen, M Beta Chain, Chain B, domain 1"/>
    <property type="match status" value="1"/>
</dbReference>
<dbReference type="PANTHER" id="PTHR19944">
    <property type="entry name" value="MHC CLASS II-RELATED"/>
    <property type="match status" value="1"/>
</dbReference>
<evidence type="ECO:0000256" key="6">
    <source>
        <dbReference type="ARBA" id="ARBA00023130"/>
    </source>
</evidence>
<dbReference type="InterPro" id="IPR000353">
    <property type="entry name" value="MHC_II_b_N"/>
</dbReference>
<dbReference type="SMART" id="SM00921">
    <property type="entry name" value="MHC_II_beta"/>
    <property type="match status" value="1"/>
</dbReference>
<evidence type="ECO:0000256" key="3">
    <source>
        <dbReference type="ARBA" id="ARBA00022729"/>
    </source>
</evidence>
<keyword evidence="8" id="KW-1015">Disulfide bond</keyword>
<evidence type="ECO:0000256" key="9">
    <source>
        <dbReference type="ARBA" id="ARBA00023180"/>
    </source>
</evidence>
<sequence>RFLEQAKSECHFYNGTQRVQFLERHFYNREEFVRFDSDVGEFREVTELGRPDAEYWNSQKDFLESRRTAVDWFCRVSYQISDRFLVSRR</sequence>
<dbReference type="HOGENOM" id="CLU_141702_1_1_1"/>
<dbReference type="InterPro" id="IPR011162">
    <property type="entry name" value="MHC_I/II-like_Ag-recog"/>
</dbReference>
<dbReference type="PANTHER" id="PTHR19944:SF99">
    <property type="entry name" value="HLA CLASS II HISTOCOMPATIBILITY ANTIGEN, DRB1 BETA CHAIN"/>
    <property type="match status" value="1"/>
</dbReference>
<keyword evidence="10" id="KW-0491">MHC II</keyword>
<accession>H0X8B5</accession>
<reference evidence="13" key="1">
    <citation type="submission" date="2011-03" db="EMBL/GenBank/DDBJ databases">
        <title>Version 3 of the genome sequence of Otolemur garnettii (Bushbaby).</title>
        <authorList>
            <consortium name="The Broad Institute Genome Sequencing Platform"/>
            <person name="Di Palma F."/>
            <person name="Johnson J."/>
            <person name="Lander E.S."/>
            <person name="Lindblad-Toh K."/>
            <person name="Jaffe D.B."/>
            <person name="Gnerre S."/>
            <person name="MacCallum I."/>
            <person name="Przybylski D."/>
            <person name="Ribeiro F.J."/>
            <person name="Burton J.N."/>
            <person name="Walker B.J."/>
            <person name="Sharpe T."/>
            <person name="Hall G."/>
        </authorList>
    </citation>
    <scope>NUCLEOTIDE SEQUENCE [LARGE SCALE GENOMIC DNA]</scope>
</reference>
<reference evidence="12" key="3">
    <citation type="submission" date="2025-09" db="UniProtKB">
        <authorList>
            <consortium name="Ensembl"/>
        </authorList>
    </citation>
    <scope>IDENTIFICATION</scope>
</reference>
<dbReference type="InParanoid" id="H0X8B5"/>
<dbReference type="STRING" id="30611.ENSOGAP00000011709"/>
<comment type="subcellular location">
    <subcellularLocation>
        <location evidence="1">Membrane</location>
        <topology evidence="1">Single-pass type I membrane protein</topology>
    </subcellularLocation>
</comment>
<keyword evidence="5" id="KW-1133">Transmembrane helix</keyword>
<evidence type="ECO:0000256" key="7">
    <source>
        <dbReference type="ARBA" id="ARBA00023136"/>
    </source>
</evidence>
<dbReference type="GO" id="GO:0042613">
    <property type="term" value="C:MHC class II protein complex"/>
    <property type="evidence" value="ECO:0007669"/>
    <property type="project" value="UniProtKB-KW"/>
</dbReference>
<keyword evidence="13" id="KW-1185">Reference proteome</keyword>
<keyword evidence="2" id="KW-0812">Transmembrane</keyword>
<dbReference type="Ensembl" id="ENSOGAT00000013073.2">
    <property type="protein sequence ID" value="ENSOGAP00000011709.2"/>
    <property type="gene ID" value="ENSOGAG00000013069.2"/>
</dbReference>
<keyword evidence="4" id="KW-0391">Immunity</keyword>
<evidence type="ECO:0000256" key="2">
    <source>
        <dbReference type="ARBA" id="ARBA00022692"/>
    </source>
</evidence>
<keyword evidence="6" id="KW-1064">Adaptive immunity</keyword>
<evidence type="ECO:0000256" key="5">
    <source>
        <dbReference type="ARBA" id="ARBA00022989"/>
    </source>
</evidence>
<dbReference type="InterPro" id="IPR050160">
    <property type="entry name" value="MHC/Immunoglobulin"/>
</dbReference>
<dbReference type="EMBL" id="AAQR03060316">
    <property type="status" value="NOT_ANNOTATED_CDS"/>
    <property type="molecule type" value="Genomic_DNA"/>
</dbReference>
<evidence type="ECO:0000259" key="11">
    <source>
        <dbReference type="SMART" id="SM00921"/>
    </source>
</evidence>
<dbReference type="AlphaFoldDB" id="H0X8B5"/>